<gene>
    <name evidence="3" type="ORF">RM844_11305</name>
</gene>
<proteinExistence type="predicted"/>
<keyword evidence="4" id="KW-1185">Reference proteome</keyword>
<evidence type="ECO:0008006" key="5">
    <source>
        <dbReference type="Google" id="ProtNLM"/>
    </source>
</evidence>
<feature type="transmembrane region" description="Helical" evidence="2">
    <location>
        <begin position="286"/>
        <end position="309"/>
    </location>
</feature>
<feature type="compositionally biased region" description="Pro residues" evidence="1">
    <location>
        <begin position="236"/>
        <end position="245"/>
    </location>
</feature>
<dbReference type="Proteomes" id="UP001183410">
    <property type="component" value="Unassembled WGS sequence"/>
</dbReference>
<keyword evidence="2" id="KW-1133">Transmembrane helix</keyword>
<evidence type="ECO:0000313" key="3">
    <source>
        <dbReference type="EMBL" id="MDT0266878.1"/>
    </source>
</evidence>
<feature type="compositionally biased region" description="Low complexity" evidence="1">
    <location>
        <begin position="215"/>
        <end position="235"/>
    </location>
</feature>
<feature type="region of interest" description="Disordered" evidence="1">
    <location>
        <begin position="203"/>
        <end position="249"/>
    </location>
</feature>
<evidence type="ECO:0000256" key="2">
    <source>
        <dbReference type="SAM" id="Phobius"/>
    </source>
</evidence>
<feature type="transmembrane region" description="Helical" evidence="2">
    <location>
        <begin position="140"/>
        <end position="161"/>
    </location>
</feature>
<feature type="transmembrane region" description="Helical" evidence="2">
    <location>
        <begin position="176"/>
        <end position="197"/>
    </location>
</feature>
<reference evidence="4" key="1">
    <citation type="submission" date="2023-07" db="EMBL/GenBank/DDBJ databases">
        <title>30 novel species of actinomycetes from the DSMZ collection.</title>
        <authorList>
            <person name="Nouioui I."/>
        </authorList>
    </citation>
    <scope>NUCLEOTIDE SEQUENCE [LARGE SCALE GENOMIC DNA]</scope>
    <source>
        <strain evidence="4">DSM 44915</strain>
    </source>
</reference>
<organism evidence="3 4">
    <name type="scientific">Streptomyces chisholmiae</name>
    <dbReference type="NCBI Taxonomy" id="3075540"/>
    <lineage>
        <taxon>Bacteria</taxon>
        <taxon>Bacillati</taxon>
        <taxon>Actinomycetota</taxon>
        <taxon>Actinomycetes</taxon>
        <taxon>Kitasatosporales</taxon>
        <taxon>Streptomycetaceae</taxon>
        <taxon>Streptomyces</taxon>
    </lineage>
</organism>
<keyword evidence="2" id="KW-0812">Transmembrane</keyword>
<keyword evidence="2" id="KW-0472">Membrane</keyword>
<feature type="region of interest" description="Disordered" evidence="1">
    <location>
        <begin position="1"/>
        <end position="39"/>
    </location>
</feature>
<dbReference type="EMBL" id="JAVREO010000005">
    <property type="protein sequence ID" value="MDT0266878.1"/>
    <property type="molecule type" value="Genomic_DNA"/>
</dbReference>
<protein>
    <recommendedName>
        <fullName evidence="5">Integral membrane protein</fullName>
    </recommendedName>
</protein>
<feature type="transmembrane region" description="Helical" evidence="2">
    <location>
        <begin position="341"/>
        <end position="362"/>
    </location>
</feature>
<feature type="transmembrane region" description="Helical" evidence="2">
    <location>
        <begin position="315"/>
        <end position="334"/>
    </location>
</feature>
<evidence type="ECO:0000256" key="1">
    <source>
        <dbReference type="SAM" id="MobiDB-lite"/>
    </source>
</evidence>
<feature type="transmembrane region" description="Helical" evidence="2">
    <location>
        <begin position="57"/>
        <end position="77"/>
    </location>
</feature>
<feature type="transmembrane region" description="Helical" evidence="2">
    <location>
        <begin position="89"/>
        <end position="110"/>
    </location>
</feature>
<accession>A0ABU2JQ60</accession>
<dbReference type="RefSeq" id="WP_311666916.1">
    <property type="nucleotide sequence ID" value="NZ_JAVREO010000005.1"/>
</dbReference>
<comment type="caution">
    <text evidence="3">The sequence shown here is derived from an EMBL/GenBank/DDBJ whole genome shotgun (WGS) entry which is preliminary data.</text>
</comment>
<name>A0ABU2JQ60_9ACTN</name>
<feature type="compositionally biased region" description="Basic and acidic residues" evidence="1">
    <location>
        <begin position="1"/>
        <end position="12"/>
    </location>
</feature>
<evidence type="ECO:0000313" key="4">
    <source>
        <dbReference type="Proteomes" id="UP001183410"/>
    </source>
</evidence>
<feature type="region of interest" description="Disordered" evidence="1">
    <location>
        <begin position="470"/>
        <end position="491"/>
    </location>
</feature>
<sequence length="491" mass="52313">MDRQHWQQDAHETAQLPPWPPPLPAPAGGLRHPPGVPPEVGDAVAEKLRGVLSPLRLLGHMTLALALCFSALVFVTASESHATGDSDGALVGLVMGPLLLAPTTVGIVLLTRRAHRASRWLAEQLRAHPAAAPSMAGRRALWGVVSGVGLFFGLVCVGVGVRDATWGSSAPGADGYRAVGVLCWGAVLLVYSVFGLARTFRHRSRHRPPGPPYPGRGAYPGRLPAPGRSPFGMPGPAEPPGPPPDSYEGRRRQLYAEYRSTAEPPAAHRLSPGLRRWIPSLARGPLLSLTALLGLVGCGLAVLTMVLPSRLDDRLVWPLLALLVGYLVLLLMELTHYGSRVWLLVIFGVAGIALAIISWQGYRELALRDRGEWATAEVVSQTTRPRGGTTCGLRLVEADGRLGASLSQKLHGCRSLDLGQRIQVFHDPEDRVSPSRREPTLALPGWLGGGSAAVLLGTALLSANDGHTRRRRLDLLGPPPETARSAQAGRG</sequence>
<feature type="transmembrane region" description="Helical" evidence="2">
    <location>
        <begin position="443"/>
        <end position="463"/>
    </location>
</feature>